<dbReference type="OrthoDB" id="9774661at2"/>
<evidence type="ECO:0000256" key="3">
    <source>
        <dbReference type="ARBA" id="ARBA00023163"/>
    </source>
</evidence>
<dbReference type="RefSeq" id="WP_160621306.1">
    <property type="nucleotide sequence ID" value="NZ_CP028271.1"/>
</dbReference>
<protein>
    <submittedName>
        <fullName evidence="5">Transcriptional activator protein EsaR</fullName>
    </submittedName>
</protein>
<evidence type="ECO:0000256" key="1">
    <source>
        <dbReference type="ARBA" id="ARBA00023015"/>
    </source>
</evidence>
<accession>A0A6P1PZL5</accession>
<dbReference type="Proteomes" id="UP000464053">
    <property type="component" value="Chromosome"/>
</dbReference>
<dbReference type="InterPro" id="IPR005143">
    <property type="entry name" value="TF_LuxR_autoind-bd_dom"/>
</dbReference>
<keyword evidence="2" id="KW-0238">DNA-binding</keyword>
<sequence>MKQKIYIFNAEINEKIASLIESQLSEFGDVIYSYGVVNKNNPVDCIIVNNCSDWFDDDYRKNNRQLTDPVVLKALAGSTDFSWDKNALVNFFGSADDVFNDAETFNITTGHTVSFTDANDNLAMLTLIMKTGTREEFFSTINAYKSQLNELLKIVHVKNMALRGVNNSIVPPVAAERAQVYADGETVSVLPLAPDDIVVSERLFVELLERARNGNILDKNR</sequence>
<dbReference type="AlphaFoldDB" id="A0A6P1PZL5"/>
<proteinExistence type="predicted"/>
<evidence type="ECO:0000313" key="6">
    <source>
        <dbReference type="Proteomes" id="UP000464053"/>
    </source>
</evidence>
<feature type="domain" description="Transcription factor LuxR-like autoinducer-binding" evidence="4">
    <location>
        <begin position="14"/>
        <end position="156"/>
    </location>
</feature>
<evidence type="ECO:0000256" key="2">
    <source>
        <dbReference type="ARBA" id="ARBA00023125"/>
    </source>
</evidence>
<dbReference type="GO" id="GO:0003677">
    <property type="term" value="F:DNA binding"/>
    <property type="evidence" value="ECO:0007669"/>
    <property type="project" value="UniProtKB-KW"/>
</dbReference>
<keyword evidence="6" id="KW-1185">Reference proteome</keyword>
<keyword evidence="3" id="KW-0804">Transcription</keyword>
<dbReference type="InterPro" id="IPR036693">
    <property type="entry name" value="TF_LuxR_autoind-bd_dom_sf"/>
</dbReference>
<name>A0A6P1PZL5_9GAMM</name>
<gene>
    <name evidence="5" type="primary">esaR_1</name>
    <name evidence="5" type="ORF">C7M51_01593</name>
</gene>
<dbReference type="EMBL" id="CP028271">
    <property type="protein sequence ID" value="QHM71307.1"/>
    <property type="molecule type" value="Genomic_DNA"/>
</dbReference>
<evidence type="ECO:0000313" key="5">
    <source>
        <dbReference type="EMBL" id="QHM71307.1"/>
    </source>
</evidence>
<keyword evidence="1" id="KW-0805">Transcription regulation</keyword>
<dbReference type="Pfam" id="PF03472">
    <property type="entry name" value="Autoind_bind"/>
    <property type="match status" value="1"/>
</dbReference>
<evidence type="ECO:0000259" key="4">
    <source>
        <dbReference type="Pfam" id="PF03472"/>
    </source>
</evidence>
<dbReference type="SUPFAM" id="SSF75516">
    <property type="entry name" value="Pheromone-binding domain of LuxR-like quorum-sensing transcription factors"/>
    <property type="match status" value="1"/>
</dbReference>
<dbReference type="KEGG" id="mint:C7M51_01593"/>
<organism evidence="5 6">
    <name type="scientific">Mixta intestinalis</name>
    <dbReference type="NCBI Taxonomy" id="1615494"/>
    <lineage>
        <taxon>Bacteria</taxon>
        <taxon>Pseudomonadati</taxon>
        <taxon>Pseudomonadota</taxon>
        <taxon>Gammaproteobacteria</taxon>
        <taxon>Enterobacterales</taxon>
        <taxon>Erwiniaceae</taxon>
        <taxon>Mixta</taxon>
    </lineage>
</organism>
<reference evidence="5 6" key="1">
    <citation type="submission" date="2018-03" db="EMBL/GenBank/DDBJ databases">
        <title>Pantoea intestinalis SRCM103226 isolated form the mealworm.</title>
        <authorList>
            <person name="Jeong D.-Y."/>
            <person name="Kim J.W."/>
        </authorList>
    </citation>
    <scope>NUCLEOTIDE SEQUENCE [LARGE SCALE GENOMIC DNA]</scope>
    <source>
        <strain evidence="5 6">SRCM103226</strain>
    </source>
</reference>
<dbReference type="Gene3D" id="3.30.450.80">
    <property type="entry name" value="Transcription factor LuxR-like, autoinducer-binding domain"/>
    <property type="match status" value="1"/>
</dbReference>